<evidence type="ECO:0000313" key="8">
    <source>
        <dbReference type="EMBL" id="ADP71268.1"/>
    </source>
</evidence>
<dbReference type="GO" id="GO:0006310">
    <property type="term" value="P:DNA recombination"/>
    <property type="evidence" value="ECO:0007669"/>
    <property type="project" value="UniProtKB-KW"/>
</dbReference>
<dbReference type="InterPro" id="IPR002104">
    <property type="entry name" value="Integrase_catalytic"/>
</dbReference>
<keyword evidence="9" id="KW-1185">Reference proteome</keyword>
<protein>
    <submittedName>
        <fullName evidence="8">Integrase family protein</fullName>
    </submittedName>
</protein>
<evidence type="ECO:0000256" key="1">
    <source>
        <dbReference type="ARBA" id="ARBA00008857"/>
    </source>
</evidence>
<dbReference type="InterPro" id="IPR013762">
    <property type="entry name" value="Integrase-like_cat_sf"/>
</dbReference>
<evidence type="ECO:0000313" key="9">
    <source>
        <dbReference type="Proteomes" id="UP000001399"/>
    </source>
</evidence>
<dbReference type="InterPro" id="IPR053876">
    <property type="entry name" value="Phage_int_M"/>
</dbReference>
<dbReference type="PROSITE" id="PS51900">
    <property type="entry name" value="CB"/>
    <property type="match status" value="1"/>
</dbReference>
<gene>
    <name evidence="8" type="ordered locus">Rvan_2040</name>
</gene>
<name>E3I1H7_RHOVT</name>
<dbReference type="Pfam" id="PF00589">
    <property type="entry name" value="Phage_integrase"/>
    <property type="match status" value="1"/>
</dbReference>
<accession>E3I1H7</accession>
<evidence type="ECO:0000259" key="6">
    <source>
        <dbReference type="PROSITE" id="PS51898"/>
    </source>
</evidence>
<dbReference type="GO" id="GO:0003677">
    <property type="term" value="F:DNA binding"/>
    <property type="evidence" value="ECO:0007669"/>
    <property type="project" value="UniProtKB-UniRule"/>
</dbReference>
<keyword evidence="4" id="KW-0233">DNA recombination</keyword>
<dbReference type="PROSITE" id="PS51898">
    <property type="entry name" value="TYR_RECOMBINASE"/>
    <property type="match status" value="1"/>
</dbReference>
<evidence type="ECO:0000256" key="4">
    <source>
        <dbReference type="ARBA" id="ARBA00023172"/>
    </source>
</evidence>
<reference evidence="9" key="1">
    <citation type="journal article" date="2011" name="J. Bacteriol.">
        <title>Genome sequences of eight morphologically diverse alphaproteobacteria.</title>
        <authorList>
            <consortium name="US DOE Joint Genome Institute"/>
            <person name="Brown P.J."/>
            <person name="Kysela D.T."/>
            <person name="Buechlein A."/>
            <person name="Hemmerich C."/>
            <person name="Brun Y.V."/>
        </authorList>
    </citation>
    <scope>NUCLEOTIDE SEQUENCE [LARGE SCALE GENOMIC DNA]</scope>
    <source>
        <strain evidence="9">ATCC 17100 / ATH 3.1.1 / DSM 162 / LMG 4299</strain>
    </source>
</reference>
<dbReference type="InterPro" id="IPR050808">
    <property type="entry name" value="Phage_Integrase"/>
</dbReference>
<organism evidence="8 9">
    <name type="scientific">Rhodomicrobium vannielii (strain ATCC 17100 / DSM 162 / LMG 4299 / NCIMB 10020 / ATH 3.1.1)</name>
    <dbReference type="NCBI Taxonomy" id="648757"/>
    <lineage>
        <taxon>Bacteria</taxon>
        <taxon>Pseudomonadati</taxon>
        <taxon>Pseudomonadota</taxon>
        <taxon>Alphaproteobacteria</taxon>
        <taxon>Hyphomicrobiales</taxon>
        <taxon>Hyphomicrobiaceae</taxon>
        <taxon>Rhodomicrobium</taxon>
    </lineage>
</organism>
<dbReference type="STRING" id="648757.Rvan_2040"/>
<feature type="domain" description="Core-binding (CB)" evidence="7">
    <location>
        <begin position="105"/>
        <end position="184"/>
    </location>
</feature>
<evidence type="ECO:0000256" key="5">
    <source>
        <dbReference type="PROSITE-ProRule" id="PRU01248"/>
    </source>
</evidence>
<dbReference type="Pfam" id="PF22022">
    <property type="entry name" value="Phage_int_M"/>
    <property type="match status" value="1"/>
</dbReference>
<keyword evidence="2" id="KW-0229">DNA integration</keyword>
<sequence>MAIKLSSLSVTALKPKEKRYEVSDMETGLGVVVQPSGAKSFVVRYRLGKRLGKVTLGSASDITLAAAREQARQTMALVRQGIDPAEHRKTEKAARIAAEEERKDSLFEIVAEDYIRRHVSTLKGGHEVERLLRKHVIPAWKGRRIETITKRDILKVTDPIIEQGHGRTANHVFAWMRALFSWALERDLPGLEHSPFDKLKAPAPKSSRDRVLSEAELRLVLRGSQTLETPWREFVRLLVYTATRRNEVACAPWAEFTGLNTADPRWEIPGARTKNGRPLLLPLPLDAARMLAEMPRIGEKGLAFTVTGETPVMGFSDAKERLDAAMLAIARKEAAERGEDPEKVLPLPRWTWHDLRRTTATGMAGLGVQPHVIEAVLNHVSGAKAGVAGIYNRHAYLAEKKAALAIWAKHVATLNFFTEEKTA</sequence>
<dbReference type="PANTHER" id="PTHR30629">
    <property type="entry name" value="PROPHAGE INTEGRASE"/>
    <property type="match status" value="1"/>
</dbReference>
<dbReference type="KEGG" id="rva:Rvan_2040"/>
<dbReference type="Gene3D" id="1.10.150.130">
    <property type="match status" value="1"/>
</dbReference>
<dbReference type="eggNOG" id="COG0582">
    <property type="taxonomic scope" value="Bacteria"/>
</dbReference>
<dbReference type="InterPro" id="IPR010998">
    <property type="entry name" value="Integrase_recombinase_N"/>
</dbReference>
<dbReference type="RefSeq" id="WP_013419654.1">
    <property type="nucleotide sequence ID" value="NC_014664.1"/>
</dbReference>
<dbReference type="EMBL" id="CP002292">
    <property type="protein sequence ID" value="ADP71268.1"/>
    <property type="molecule type" value="Genomic_DNA"/>
</dbReference>
<dbReference type="GO" id="GO:0015074">
    <property type="term" value="P:DNA integration"/>
    <property type="evidence" value="ECO:0007669"/>
    <property type="project" value="UniProtKB-KW"/>
</dbReference>
<dbReference type="InterPro" id="IPR044068">
    <property type="entry name" value="CB"/>
</dbReference>
<proteinExistence type="inferred from homology"/>
<feature type="domain" description="Tyr recombinase" evidence="6">
    <location>
        <begin position="207"/>
        <end position="405"/>
    </location>
</feature>
<dbReference type="Pfam" id="PF13356">
    <property type="entry name" value="Arm-DNA-bind_3"/>
    <property type="match status" value="1"/>
</dbReference>
<dbReference type="AlphaFoldDB" id="E3I1H7"/>
<evidence type="ECO:0000256" key="2">
    <source>
        <dbReference type="ARBA" id="ARBA00022908"/>
    </source>
</evidence>
<evidence type="ECO:0000259" key="7">
    <source>
        <dbReference type="PROSITE" id="PS51900"/>
    </source>
</evidence>
<dbReference type="InterPro" id="IPR025166">
    <property type="entry name" value="Integrase_DNA_bind_dom"/>
</dbReference>
<dbReference type="InterPro" id="IPR011010">
    <property type="entry name" value="DNA_brk_join_enz"/>
</dbReference>
<comment type="similarity">
    <text evidence="1">Belongs to the 'phage' integrase family.</text>
</comment>
<keyword evidence="3 5" id="KW-0238">DNA-binding</keyword>
<dbReference type="HOGENOM" id="CLU_027562_0_4_5"/>
<dbReference type="Gene3D" id="1.10.443.10">
    <property type="entry name" value="Intergrase catalytic core"/>
    <property type="match status" value="1"/>
</dbReference>
<evidence type="ECO:0000256" key="3">
    <source>
        <dbReference type="ARBA" id="ARBA00023125"/>
    </source>
</evidence>
<dbReference type="PANTHER" id="PTHR30629:SF2">
    <property type="entry name" value="PROPHAGE INTEGRASE INTS-RELATED"/>
    <property type="match status" value="1"/>
</dbReference>
<dbReference type="Gene3D" id="3.30.160.390">
    <property type="entry name" value="Integrase, DNA-binding domain"/>
    <property type="match status" value="1"/>
</dbReference>
<dbReference type="Proteomes" id="UP000001399">
    <property type="component" value="Chromosome"/>
</dbReference>
<dbReference type="InterPro" id="IPR038488">
    <property type="entry name" value="Integrase_DNA-bd_sf"/>
</dbReference>
<dbReference type="SUPFAM" id="SSF56349">
    <property type="entry name" value="DNA breaking-rejoining enzymes"/>
    <property type="match status" value="1"/>
</dbReference>